<dbReference type="SUPFAM" id="SSF46894">
    <property type="entry name" value="C-terminal effector domain of the bipartite response regulators"/>
    <property type="match status" value="1"/>
</dbReference>
<keyword evidence="1" id="KW-0805">Transcription regulation</keyword>
<keyword evidence="3" id="KW-0804">Transcription</keyword>
<evidence type="ECO:0000313" key="5">
    <source>
        <dbReference type="EMBL" id="QIN80935.1"/>
    </source>
</evidence>
<dbReference type="Gene3D" id="3.40.50.2300">
    <property type="match status" value="1"/>
</dbReference>
<dbReference type="CDD" id="cd06170">
    <property type="entry name" value="LuxR_C_like"/>
    <property type="match status" value="1"/>
</dbReference>
<dbReference type="AlphaFoldDB" id="A0A6G8Q3B3"/>
<dbReference type="InterPro" id="IPR016032">
    <property type="entry name" value="Sig_transdc_resp-reg_C-effctor"/>
</dbReference>
<evidence type="ECO:0000259" key="4">
    <source>
        <dbReference type="PROSITE" id="PS50043"/>
    </source>
</evidence>
<proteinExistence type="predicted"/>
<dbReference type="SMART" id="SM00421">
    <property type="entry name" value="HTH_LUXR"/>
    <property type="match status" value="1"/>
</dbReference>
<dbReference type="PROSITE" id="PS50043">
    <property type="entry name" value="HTH_LUXR_2"/>
    <property type="match status" value="1"/>
</dbReference>
<evidence type="ECO:0000256" key="3">
    <source>
        <dbReference type="ARBA" id="ARBA00023163"/>
    </source>
</evidence>
<dbReference type="InterPro" id="IPR000792">
    <property type="entry name" value="Tscrpt_reg_LuxR_C"/>
</dbReference>
<dbReference type="EMBL" id="CP045121">
    <property type="protein sequence ID" value="QIN80935.1"/>
    <property type="molecule type" value="Genomic_DNA"/>
</dbReference>
<feature type="domain" description="HTH luxR-type" evidence="4">
    <location>
        <begin position="117"/>
        <end position="182"/>
    </location>
</feature>
<accession>A0A6G8Q3B3</accession>
<reference evidence="5 6" key="1">
    <citation type="submission" date="2019-10" db="EMBL/GenBank/DDBJ databases">
        <title>Rubrobacter sp nov SCSIO 52915 isolated from a deep-sea sediment in the South China Sea.</title>
        <authorList>
            <person name="Chen R.W."/>
        </authorList>
    </citation>
    <scope>NUCLEOTIDE SEQUENCE [LARGE SCALE GENOMIC DNA]</scope>
    <source>
        <strain evidence="5 6">SCSIO 52915</strain>
    </source>
</reference>
<dbReference type="PANTHER" id="PTHR44688">
    <property type="entry name" value="DNA-BINDING TRANSCRIPTIONAL ACTIVATOR DEVR_DOSR"/>
    <property type="match status" value="1"/>
</dbReference>
<dbReference type="PRINTS" id="PR00038">
    <property type="entry name" value="HTHLUXR"/>
</dbReference>
<evidence type="ECO:0000256" key="1">
    <source>
        <dbReference type="ARBA" id="ARBA00023015"/>
    </source>
</evidence>
<keyword evidence="6" id="KW-1185">Reference proteome</keyword>
<dbReference type="GO" id="GO:0006355">
    <property type="term" value="P:regulation of DNA-templated transcription"/>
    <property type="evidence" value="ECO:0007669"/>
    <property type="project" value="InterPro"/>
</dbReference>
<protein>
    <recommendedName>
        <fullName evidence="4">HTH luxR-type domain-containing protein</fullName>
    </recommendedName>
</protein>
<evidence type="ECO:0000256" key="2">
    <source>
        <dbReference type="ARBA" id="ARBA00023125"/>
    </source>
</evidence>
<organism evidence="5 6">
    <name type="scientific">Rubrobacter marinus</name>
    <dbReference type="NCBI Taxonomy" id="2653852"/>
    <lineage>
        <taxon>Bacteria</taxon>
        <taxon>Bacillati</taxon>
        <taxon>Actinomycetota</taxon>
        <taxon>Rubrobacteria</taxon>
        <taxon>Rubrobacterales</taxon>
        <taxon>Rubrobacteraceae</taxon>
        <taxon>Rubrobacter</taxon>
    </lineage>
</organism>
<dbReference type="KEGG" id="rmar:GBA65_20760"/>
<evidence type="ECO:0000313" key="6">
    <source>
        <dbReference type="Proteomes" id="UP000502706"/>
    </source>
</evidence>
<sequence>MGVGLARNLSEEVPVYFGWGGPPPEPRPTSVVLCCADAEQLPESIGHVRLHEREAGILVFNPYMDLPLAWNALRLGARGYLHAGMQPDQILRAILAAEGGEVVAPRKLLEYVVENAVHHCPDTLSARRREILGLVADGLTNAQIAHKLFLSESTVKQHLYAAYRLLGVRNRTEAAGLVRNGGM</sequence>
<dbReference type="GO" id="GO:0003677">
    <property type="term" value="F:DNA binding"/>
    <property type="evidence" value="ECO:0007669"/>
    <property type="project" value="UniProtKB-KW"/>
</dbReference>
<dbReference type="PANTHER" id="PTHR44688:SF16">
    <property type="entry name" value="DNA-BINDING TRANSCRIPTIONAL ACTIVATOR DEVR_DOSR"/>
    <property type="match status" value="1"/>
</dbReference>
<dbReference type="Pfam" id="PF00196">
    <property type="entry name" value="GerE"/>
    <property type="match status" value="1"/>
</dbReference>
<dbReference type="Proteomes" id="UP000502706">
    <property type="component" value="Chromosome"/>
</dbReference>
<gene>
    <name evidence="5" type="ORF">GBA65_20760</name>
</gene>
<name>A0A6G8Q3B3_9ACTN</name>
<keyword evidence="2" id="KW-0238">DNA-binding</keyword>